<sequence length="298" mass="33331">MSSGNHVTETTRAYLGLPDPQRIARINRDVWIGYDRAGKALRRCLEIHEGSRCRDSLLVVGPSNNGKTMIFRRFLSRTWQRQQPRAEASTLRVLGIAAPNGADEKGLLLNILEAAGAPVDRKAATRDLKVVTYDLIRRTSLRILLVDDLHMALRGSRRAVGQVLGRLKLIGEELGVSTIAFGTREALYAVRTEEQFMNRFPPFPLPRWELEDPEYWRLLNSFGRFLPLREPSELDDPVLGTRILARAEGLIGGVAEIIRLCAVEAIRSGAERITPEVLEAIHYIPPSHRDSAATLGIE</sequence>
<name>A0A512E4M0_9PROT</name>
<dbReference type="SUPFAM" id="SSF52540">
    <property type="entry name" value="P-loop containing nucleoside triphosphate hydrolases"/>
    <property type="match status" value="1"/>
</dbReference>
<accession>A0A512E4M0</accession>
<evidence type="ECO:0000313" key="2">
    <source>
        <dbReference type="Proteomes" id="UP000321523"/>
    </source>
</evidence>
<gene>
    <name evidence="1" type="ORF">SAE02_78100</name>
</gene>
<dbReference type="InterPro" id="IPR008868">
    <property type="entry name" value="TniB"/>
</dbReference>
<dbReference type="Pfam" id="PF05621">
    <property type="entry name" value="TniB"/>
    <property type="match status" value="1"/>
</dbReference>
<keyword evidence="2" id="KW-1185">Reference proteome</keyword>
<comment type="caution">
    <text evidence="1">The sequence shown here is derived from an EMBL/GenBank/DDBJ whole genome shotgun (WGS) entry which is preliminary data.</text>
</comment>
<dbReference type="EMBL" id="BJYZ01000119">
    <property type="protein sequence ID" value="GEO43662.1"/>
    <property type="molecule type" value="Genomic_DNA"/>
</dbReference>
<dbReference type="Proteomes" id="UP000321523">
    <property type="component" value="Unassembled WGS sequence"/>
</dbReference>
<evidence type="ECO:0000313" key="1">
    <source>
        <dbReference type="EMBL" id="GEO43662.1"/>
    </source>
</evidence>
<proteinExistence type="predicted"/>
<protein>
    <submittedName>
        <fullName evidence="1">Transposition protein TniB</fullName>
    </submittedName>
</protein>
<reference evidence="1 2" key="1">
    <citation type="submission" date="2019-07" db="EMBL/GenBank/DDBJ databases">
        <title>Whole genome shotgun sequence of Skermanella aerolata NBRC 106429.</title>
        <authorList>
            <person name="Hosoyama A."/>
            <person name="Uohara A."/>
            <person name="Ohji S."/>
            <person name="Ichikawa N."/>
        </authorList>
    </citation>
    <scope>NUCLEOTIDE SEQUENCE [LARGE SCALE GENOMIC DNA]</scope>
    <source>
        <strain evidence="1 2">NBRC 106429</strain>
    </source>
</reference>
<dbReference type="OrthoDB" id="14765at2"/>
<dbReference type="InterPro" id="IPR027417">
    <property type="entry name" value="P-loop_NTPase"/>
</dbReference>
<dbReference type="RefSeq" id="WP_044437910.1">
    <property type="nucleotide sequence ID" value="NZ_BJYZ01000119.1"/>
</dbReference>
<organism evidence="1 2">
    <name type="scientific">Skermanella aerolata</name>
    <dbReference type="NCBI Taxonomy" id="393310"/>
    <lineage>
        <taxon>Bacteria</taxon>
        <taxon>Pseudomonadati</taxon>
        <taxon>Pseudomonadota</taxon>
        <taxon>Alphaproteobacteria</taxon>
        <taxon>Rhodospirillales</taxon>
        <taxon>Azospirillaceae</taxon>
        <taxon>Skermanella</taxon>
    </lineage>
</organism>
<dbReference type="AlphaFoldDB" id="A0A512E4M0"/>
<dbReference type="Gene3D" id="3.40.50.300">
    <property type="entry name" value="P-loop containing nucleotide triphosphate hydrolases"/>
    <property type="match status" value="1"/>
</dbReference>